<dbReference type="GO" id="GO:0030313">
    <property type="term" value="C:cell envelope"/>
    <property type="evidence" value="ECO:0007669"/>
    <property type="project" value="UniProtKB-SubCell"/>
</dbReference>
<dbReference type="Pfam" id="PF25989">
    <property type="entry name" value="YknX_C"/>
    <property type="match status" value="1"/>
</dbReference>
<proteinExistence type="predicted"/>
<sequence length="417" mass="45051">MTESASPPAPFDPTAGDNHQRRRKGWRYGVGLILIALIVAGLWPAPLPVETSVVTRGPLTVTVNEEGMTQVRHRFVVSSPVSGSLRRIVLKPGAIVEAGRTVLAVLEPAGGDILDVRSRAQAEARVRAAESQVAQAEAQRERAAAALELAGTEASRQRTLAKDRLVSQQELDIAINRERTAAQEDRASTFALQVARYELEQARAVLMRGQPGAEDLDALMTITSPVSGRVLRVLQESARLVTGGTPLIEVGDPTDLEVRIEVLSRDGVAIATGANVWLDQWGGPQPLRAQVRLVEPAAFTKVSALGVEEQRVNVLADLVTPATERPTLGDGYRVEARIERATRENVLQVAAGALFQREKTWSTFVLKGKRATLREVDVGLSDGIMTEITRGLEQGETVIIYPGDRVADGSRVEPIDT</sequence>
<feature type="transmembrane region" description="Helical" evidence="5">
    <location>
        <begin position="28"/>
        <end position="46"/>
    </location>
</feature>
<feature type="domain" description="YknX-like C-terminal permuted SH3-like" evidence="7">
    <location>
        <begin position="347"/>
        <end position="413"/>
    </location>
</feature>
<name>A0AAF0CNK8_9BACT</name>
<keyword evidence="2 3" id="KW-0175">Coiled coil</keyword>
<dbReference type="PANTHER" id="PTHR32347">
    <property type="entry name" value="EFFLUX SYSTEM COMPONENT YKNX-RELATED"/>
    <property type="match status" value="1"/>
</dbReference>
<evidence type="ECO:0000256" key="1">
    <source>
        <dbReference type="ARBA" id="ARBA00004196"/>
    </source>
</evidence>
<dbReference type="RefSeq" id="WP_330930833.1">
    <property type="nucleotide sequence ID" value="NZ_CP119075.1"/>
</dbReference>
<evidence type="ECO:0000313" key="8">
    <source>
        <dbReference type="EMBL" id="WED64535.1"/>
    </source>
</evidence>
<reference evidence="8" key="1">
    <citation type="submission" date="2023-03" db="EMBL/GenBank/DDBJ databases">
        <title>Lomoglobus Profundus gen. nov., sp. nov., a novel member of the phylum Verrucomicrobia, isolated from deep-marine sediment of South China Sea.</title>
        <authorList>
            <person name="Ahmad T."/>
            <person name="Ishaq S.E."/>
            <person name="Wang F."/>
        </authorList>
    </citation>
    <scope>NUCLEOTIDE SEQUENCE</scope>
    <source>
        <strain evidence="8">LMO-M01</strain>
    </source>
</reference>
<evidence type="ECO:0000259" key="7">
    <source>
        <dbReference type="Pfam" id="PF25989"/>
    </source>
</evidence>
<dbReference type="InterPro" id="IPR050465">
    <property type="entry name" value="UPF0194_transport"/>
</dbReference>
<dbReference type="Gene3D" id="2.40.420.20">
    <property type="match status" value="1"/>
</dbReference>
<dbReference type="Proteomes" id="UP001218638">
    <property type="component" value="Chromosome"/>
</dbReference>
<dbReference type="PANTHER" id="PTHR32347:SF29">
    <property type="entry name" value="UPF0194 MEMBRANE PROTEIN YBHG"/>
    <property type="match status" value="1"/>
</dbReference>
<dbReference type="InterPro" id="IPR058624">
    <property type="entry name" value="MdtA-like_HH"/>
</dbReference>
<evidence type="ECO:0000313" key="9">
    <source>
        <dbReference type="Proteomes" id="UP001218638"/>
    </source>
</evidence>
<organism evidence="8 9">
    <name type="scientific">Synoicihabitans lomoniglobus</name>
    <dbReference type="NCBI Taxonomy" id="2909285"/>
    <lineage>
        <taxon>Bacteria</taxon>
        <taxon>Pseudomonadati</taxon>
        <taxon>Verrucomicrobiota</taxon>
        <taxon>Opitutia</taxon>
        <taxon>Opitutales</taxon>
        <taxon>Opitutaceae</taxon>
        <taxon>Synoicihabitans</taxon>
    </lineage>
</organism>
<comment type="subcellular location">
    <subcellularLocation>
        <location evidence="1">Cell envelope</location>
    </subcellularLocation>
</comment>
<evidence type="ECO:0000259" key="6">
    <source>
        <dbReference type="Pfam" id="PF25876"/>
    </source>
</evidence>
<feature type="domain" description="Multidrug resistance protein MdtA-like alpha-helical hairpin" evidence="6">
    <location>
        <begin position="133"/>
        <end position="201"/>
    </location>
</feature>
<dbReference type="Pfam" id="PF25876">
    <property type="entry name" value="HH_MFP_RND"/>
    <property type="match status" value="1"/>
</dbReference>
<protein>
    <submittedName>
        <fullName evidence="8">Efflux RND transporter periplasmic adaptor subunit</fullName>
    </submittedName>
</protein>
<evidence type="ECO:0000256" key="5">
    <source>
        <dbReference type="SAM" id="Phobius"/>
    </source>
</evidence>
<feature type="region of interest" description="Disordered" evidence="4">
    <location>
        <begin position="1"/>
        <end position="21"/>
    </location>
</feature>
<dbReference type="InterPro" id="IPR058637">
    <property type="entry name" value="YknX-like_C"/>
</dbReference>
<evidence type="ECO:0000256" key="2">
    <source>
        <dbReference type="ARBA" id="ARBA00023054"/>
    </source>
</evidence>
<evidence type="ECO:0000256" key="4">
    <source>
        <dbReference type="SAM" id="MobiDB-lite"/>
    </source>
</evidence>
<keyword evidence="9" id="KW-1185">Reference proteome</keyword>
<dbReference type="EMBL" id="CP119075">
    <property type="protein sequence ID" value="WED64535.1"/>
    <property type="molecule type" value="Genomic_DNA"/>
</dbReference>
<accession>A0AAF0CNK8</accession>
<dbReference type="KEGG" id="slom:PXH66_19515"/>
<dbReference type="SUPFAM" id="SSF111369">
    <property type="entry name" value="HlyD-like secretion proteins"/>
    <property type="match status" value="1"/>
</dbReference>
<evidence type="ECO:0000256" key="3">
    <source>
        <dbReference type="SAM" id="Coils"/>
    </source>
</evidence>
<keyword evidence="5" id="KW-0812">Transmembrane</keyword>
<dbReference type="AlphaFoldDB" id="A0AAF0CNK8"/>
<feature type="coiled-coil region" evidence="3">
    <location>
        <begin position="119"/>
        <end position="153"/>
    </location>
</feature>
<keyword evidence="5" id="KW-0472">Membrane</keyword>
<dbReference type="Gene3D" id="1.10.287.470">
    <property type="entry name" value="Helix hairpin bin"/>
    <property type="match status" value="1"/>
</dbReference>
<keyword evidence="5" id="KW-1133">Transmembrane helix</keyword>
<gene>
    <name evidence="8" type="ORF">PXH66_19515</name>
</gene>